<dbReference type="InterPro" id="IPR000873">
    <property type="entry name" value="AMP-dep_synth/lig_dom"/>
</dbReference>
<accession>A0A6A6HPG1</accession>
<evidence type="ECO:0000313" key="5">
    <source>
        <dbReference type="EMBL" id="KAF2239732.1"/>
    </source>
</evidence>
<dbReference type="SUPFAM" id="SSF56801">
    <property type="entry name" value="Acetyl-CoA synthetase-like"/>
    <property type="match status" value="1"/>
</dbReference>
<gene>
    <name evidence="5" type="ORF">EV356DRAFT_108946</name>
</gene>
<dbReference type="Gene3D" id="3.30.300.30">
    <property type="match status" value="1"/>
</dbReference>
<dbReference type="PANTHER" id="PTHR24096:SF149">
    <property type="entry name" value="AMP-BINDING DOMAIN-CONTAINING PROTEIN-RELATED"/>
    <property type="match status" value="1"/>
</dbReference>
<reference evidence="5" key="1">
    <citation type="journal article" date="2020" name="Stud. Mycol.">
        <title>101 Dothideomycetes genomes: a test case for predicting lifestyles and emergence of pathogens.</title>
        <authorList>
            <person name="Haridas S."/>
            <person name="Albert R."/>
            <person name="Binder M."/>
            <person name="Bloem J."/>
            <person name="Labutti K."/>
            <person name="Salamov A."/>
            <person name="Andreopoulos B."/>
            <person name="Baker S."/>
            <person name="Barry K."/>
            <person name="Bills G."/>
            <person name="Bluhm B."/>
            <person name="Cannon C."/>
            <person name="Castanera R."/>
            <person name="Culley D."/>
            <person name="Daum C."/>
            <person name="Ezra D."/>
            <person name="Gonzalez J."/>
            <person name="Henrissat B."/>
            <person name="Kuo A."/>
            <person name="Liang C."/>
            <person name="Lipzen A."/>
            <person name="Lutzoni F."/>
            <person name="Magnuson J."/>
            <person name="Mondo S."/>
            <person name="Nolan M."/>
            <person name="Ohm R."/>
            <person name="Pangilinan J."/>
            <person name="Park H.-J."/>
            <person name="Ramirez L."/>
            <person name="Alfaro M."/>
            <person name="Sun H."/>
            <person name="Tritt A."/>
            <person name="Yoshinaga Y."/>
            <person name="Zwiers L.-H."/>
            <person name="Turgeon B."/>
            <person name="Goodwin S."/>
            <person name="Spatafora J."/>
            <person name="Crous P."/>
            <person name="Grigoriev I."/>
        </authorList>
    </citation>
    <scope>NUCLEOTIDE SEQUENCE</scope>
    <source>
        <strain evidence="5">Tuck. ex Michener</strain>
    </source>
</reference>
<dbReference type="InterPro" id="IPR042099">
    <property type="entry name" value="ANL_N_sf"/>
</dbReference>
<protein>
    <submittedName>
        <fullName evidence="5">Acetyl-CoA synthetase-like protein</fullName>
    </submittedName>
</protein>
<dbReference type="EMBL" id="ML991772">
    <property type="protein sequence ID" value="KAF2239732.1"/>
    <property type="molecule type" value="Genomic_DNA"/>
</dbReference>
<dbReference type="Pfam" id="PF00501">
    <property type="entry name" value="AMP-binding"/>
    <property type="match status" value="1"/>
</dbReference>
<dbReference type="InterPro" id="IPR045851">
    <property type="entry name" value="AMP-bd_C_sf"/>
</dbReference>
<evidence type="ECO:0000256" key="1">
    <source>
        <dbReference type="ARBA" id="ARBA00006432"/>
    </source>
</evidence>
<proteinExistence type="inferred from homology"/>
<evidence type="ECO:0000259" key="4">
    <source>
        <dbReference type="Pfam" id="PF13193"/>
    </source>
</evidence>
<dbReference type="AlphaFoldDB" id="A0A6A6HPG1"/>
<evidence type="ECO:0000256" key="2">
    <source>
        <dbReference type="ARBA" id="ARBA00022598"/>
    </source>
</evidence>
<comment type="similarity">
    <text evidence="1">Belongs to the ATP-dependent AMP-binding enzyme family.</text>
</comment>
<feature type="domain" description="AMP-binding enzyme C-terminal" evidence="4">
    <location>
        <begin position="500"/>
        <end position="576"/>
    </location>
</feature>
<dbReference type="Gene3D" id="3.40.50.12780">
    <property type="entry name" value="N-terminal domain of ligase-like"/>
    <property type="match status" value="1"/>
</dbReference>
<dbReference type="GO" id="GO:0016405">
    <property type="term" value="F:CoA-ligase activity"/>
    <property type="evidence" value="ECO:0007669"/>
    <property type="project" value="TreeGrafter"/>
</dbReference>
<dbReference type="Pfam" id="PF13193">
    <property type="entry name" value="AMP-binding_C"/>
    <property type="match status" value="1"/>
</dbReference>
<feature type="domain" description="AMP-dependent synthetase/ligase" evidence="3">
    <location>
        <begin position="49"/>
        <end position="450"/>
    </location>
</feature>
<dbReference type="OrthoDB" id="10253869at2759"/>
<evidence type="ECO:0000313" key="6">
    <source>
        <dbReference type="Proteomes" id="UP000800092"/>
    </source>
</evidence>
<dbReference type="PANTHER" id="PTHR24096">
    <property type="entry name" value="LONG-CHAIN-FATTY-ACID--COA LIGASE"/>
    <property type="match status" value="1"/>
</dbReference>
<name>A0A6A6HPG1_VIRVR</name>
<dbReference type="Proteomes" id="UP000800092">
    <property type="component" value="Unassembled WGS sequence"/>
</dbReference>
<evidence type="ECO:0000259" key="3">
    <source>
        <dbReference type="Pfam" id="PF00501"/>
    </source>
</evidence>
<keyword evidence="2" id="KW-0436">Ligase</keyword>
<organism evidence="5 6">
    <name type="scientific">Viridothelium virens</name>
    <name type="common">Speckled blister lichen</name>
    <name type="synonym">Trypethelium virens</name>
    <dbReference type="NCBI Taxonomy" id="1048519"/>
    <lineage>
        <taxon>Eukaryota</taxon>
        <taxon>Fungi</taxon>
        <taxon>Dikarya</taxon>
        <taxon>Ascomycota</taxon>
        <taxon>Pezizomycotina</taxon>
        <taxon>Dothideomycetes</taxon>
        <taxon>Dothideomycetes incertae sedis</taxon>
        <taxon>Trypetheliales</taxon>
        <taxon>Trypetheliaceae</taxon>
        <taxon>Viridothelium</taxon>
    </lineage>
</organism>
<sequence>MPTKSSLSAEIPTIDLPSLLLDGIPDQVEAHTDLVFTQPYLVSAEDPLFSLSLVQLKRYALQFAAGLQKAHFGRGDHLMVVAPNYINTIIIALACITAGGVFCAAQPDLKRRDYVDQMHRDEPSFLIVADEQPQCEVVLDAWQSSGRGVKGHVWLLDQVLEGHTSKQITVEHTGDSHQIPRWTELLAMNTHESFAWERFTSPKQMDQACLLFTTSGTSGLRKAAVYTHRNVVASFTGIANRSRQDAEKAATLGRSLVRGPDLRVLHTISISRAMGTTLPLSMILAAKRRPVQIFFMSKTYIDMAPYLERIQTFKINELAVAPFTLVRLFKNVDRVDHTESDFSSLARVNVVGAPSSQSNLDRVREFLASHGAPASLRVERSYGITEAAALVATPHMADEPVVRQGYQGRLEPNIEAKVIRFEEDEYLDEAPVGVTGELWLKGPSFINSYYKNASATQEAFSSDGWFKTGDIGFLEKDHVFLVDRKKDILKTPDNTPPAYIEGILEEHTDVLEAGVIGIYQPSEELQLVRAYVVRRPDSDVTGRDLETWLERQSANTCYLTGGVEFIDQLPRNEAGKLLRRVLRDHAAKHVGRLDAQSLTMSAQ</sequence>
<keyword evidence="6" id="KW-1185">Reference proteome</keyword>
<dbReference type="InterPro" id="IPR025110">
    <property type="entry name" value="AMP-bd_C"/>
</dbReference>